<dbReference type="InterPro" id="IPR050342">
    <property type="entry name" value="HMGB"/>
</dbReference>
<dbReference type="Pfam" id="PF00505">
    <property type="entry name" value="HMG_box"/>
    <property type="match status" value="1"/>
</dbReference>
<sequence length="277" mass="30739">MAVDDLQLEFAAGIAATSEQMRKAGEMMLESAKIASQYAQALCPGGIPASKLKAIASSAGEAEPVTNGKRKRIVKKKDPNAPKRPASSYLMFQNDIRKELKEKFPNLSHTELIDLIKTQWKDMPEAKRQKYSDQVVRDKERYAAEKSARSHVPNAKVEAEAALKKPRQRKSKAEKVVTPAVVAPATDEEAPRTSEGEEDDDEEDEDEEEEEERKPQRSAAPARASTTSEDEDEEDEDEEEEEEEEPAPKKLKVASKPVPVSKSKPAPVKEKKKSSKA</sequence>
<dbReference type="SMART" id="SM00398">
    <property type="entry name" value="HMG"/>
    <property type="match status" value="1"/>
</dbReference>
<feature type="compositionally biased region" description="Low complexity" evidence="3">
    <location>
        <begin position="217"/>
        <end position="227"/>
    </location>
</feature>
<feature type="compositionally biased region" description="Acidic residues" evidence="3">
    <location>
        <begin position="196"/>
        <end position="211"/>
    </location>
</feature>
<gene>
    <name evidence="5" type="ORF">FB45DRAFT_902678</name>
</gene>
<dbReference type="AlphaFoldDB" id="A0AAD7FQW9"/>
<keyword evidence="6" id="KW-1185">Reference proteome</keyword>
<organism evidence="5 6">
    <name type="scientific">Roridomyces roridus</name>
    <dbReference type="NCBI Taxonomy" id="1738132"/>
    <lineage>
        <taxon>Eukaryota</taxon>
        <taxon>Fungi</taxon>
        <taxon>Dikarya</taxon>
        <taxon>Basidiomycota</taxon>
        <taxon>Agaricomycotina</taxon>
        <taxon>Agaricomycetes</taxon>
        <taxon>Agaricomycetidae</taxon>
        <taxon>Agaricales</taxon>
        <taxon>Marasmiineae</taxon>
        <taxon>Mycenaceae</taxon>
        <taxon>Roridomyces</taxon>
    </lineage>
</organism>
<dbReference type="Gene3D" id="1.10.30.10">
    <property type="entry name" value="High mobility group box domain"/>
    <property type="match status" value="1"/>
</dbReference>
<feature type="DNA-binding region" description="HMG box" evidence="2">
    <location>
        <begin position="82"/>
        <end position="150"/>
    </location>
</feature>
<evidence type="ECO:0000313" key="5">
    <source>
        <dbReference type="EMBL" id="KAJ7638384.1"/>
    </source>
</evidence>
<dbReference type="SUPFAM" id="SSF47095">
    <property type="entry name" value="HMG-box"/>
    <property type="match status" value="1"/>
</dbReference>
<comment type="caution">
    <text evidence="5">The sequence shown here is derived from an EMBL/GenBank/DDBJ whole genome shotgun (WGS) entry which is preliminary data.</text>
</comment>
<keyword evidence="1 2" id="KW-0238">DNA-binding</keyword>
<proteinExistence type="predicted"/>
<dbReference type="EMBL" id="JARKIF010000005">
    <property type="protein sequence ID" value="KAJ7638384.1"/>
    <property type="molecule type" value="Genomic_DNA"/>
</dbReference>
<protein>
    <recommendedName>
        <fullName evidence="4">HMG box domain-containing protein</fullName>
    </recommendedName>
</protein>
<dbReference type="GO" id="GO:0003677">
    <property type="term" value="F:DNA binding"/>
    <property type="evidence" value="ECO:0007669"/>
    <property type="project" value="UniProtKB-UniRule"/>
</dbReference>
<accession>A0AAD7FQW9</accession>
<name>A0AAD7FQW9_9AGAR</name>
<evidence type="ECO:0000256" key="2">
    <source>
        <dbReference type="PROSITE-ProRule" id="PRU00267"/>
    </source>
</evidence>
<feature type="compositionally biased region" description="Low complexity" evidence="3">
    <location>
        <begin position="254"/>
        <end position="266"/>
    </location>
</feature>
<evidence type="ECO:0000256" key="3">
    <source>
        <dbReference type="SAM" id="MobiDB-lite"/>
    </source>
</evidence>
<evidence type="ECO:0000256" key="1">
    <source>
        <dbReference type="ARBA" id="ARBA00023125"/>
    </source>
</evidence>
<feature type="domain" description="HMG box" evidence="4">
    <location>
        <begin position="82"/>
        <end position="150"/>
    </location>
</feature>
<keyword evidence="2" id="KW-0539">Nucleus</keyword>
<dbReference type="InterPro" id="IPR009071">
    <property type="entry name" value="HMG_box_dom"/>
</dbReference>
<dbReference type="Proteomes" id="UP001221142">
    <property type="component" value="Unassembled WGS sequence"/>
</dbReference>
<dbReference type="PROSITE" id="PS50118">
    <property type="entry name" value="HMG_BOX_2"/>
    <property type="match status" value="1"/>
</dbReference>
<dbReference type="InterPro" id="IPR036910">
    <property type="entry name" value="HMG_box_dom_sf"/>
</dbReference>
<dbReference type="GO" id="GO:0005634">
    <property type="term" value="C:nucleus"/>
    <property type="evidence" value="ECO:0007669"/>
    <property type="project" value="UniProtKB-UniRule"/>
</dbReference>
<evidence type="ECO:0000313" key="6">
    <source>
        <dbReference type="Proteomes" id="UP001221142"/>
    </source>
</evidence>
<feature type="compositionally biased region" description="Basic and acidic residues" evidence="3">
    <location>
        <begin position="124"/>
        <end position="148"/>
    </location>
</feature>
<reference evidence="5" key="1">
    <citation type="submission" date="2023-03" db="EMBL/GenBank/DDBJ databases">
        <title>Massive genome expansion in bonnet fungi (Mycena s.s.) driven by repeated elements and novel gene families across ecological guilds.</title>
        <authorList>
            <consortium name="Lawrence Berkeley National Laboratory"/>
            <person name="Harder C.B."/>
            <person name="Miyauchi S."/>
            <person name="Viragh M."/>
            <person name="Kuo A."/>
            <person name="Thoen E."/>
            <person name="Andreopoulos B."/>
            <person name="Lu D."/>
            <person name="Skrede I."/>
            <person name="Drula E."/>
            <person name="Henrissat B."/>
            <person name="Morin E."/>
            <person name="Kohler A."/>
            <person name="Barry K."/>
            <person name="LaButti K."/>
            <person name="Morin E."/>
            <person name="Salamov A."/>
            <person name="Lipzen A."/>
            <person name="Mereny Z."/>
            <person name="Hegedus B."/>
            <person name="Baldrian P."/>
            <person name="Stursova M."/>
            <person name="Weitz H."/>
            <person name="Taylor A."/>
            <person name="Grigoriev I.V."/>
            <person name="Nagy L.G."/>
            <person name="Martin F."/>
            <person name="Kauserud H."/>
        </authorList>
    </citation>
    <scope>NUCLEOTIDE SEQUENCE</scope>
    <source>
        <strain evidence="5">9284</strain>
    </source>
</reference>
<feature type="compositionally biased region" description="Low complexity" evidence="3">
    <location>
        <begin position="176"/>
        <end position="185"/>
    </location>
</feature>
<dbReference type="PANTHER" id="PTHR48112">
    <property type="entry name" value="HIGH MOBILITY GROUP PROTEIN DSP1"/>
    <property type="match status" value="1"/>
</dbReference>
<feature type="region of interest" description="Disordered" evidence="3">
    <location>
        <begin position="124"/>
        <end position="277"/>
    </location>
</feature>
<feature type="compositionally biased region" description="Acidic residues" evidence="3">
    <location>
        <begin position="228"/>
        <end position="245"/>
    </location>
</feature>
<evidence type="ECO:0000259" key="4">
    <source>
        <dbReference type="PROSITE" id="PS50118"/>
    </source>
</evidence>